<accession>A0A6N2V6N1</accession>
<dbReference type="RefSeq" id="WP_006567758.1">
    <property type="nucleotide sequence ID" value="NZ_CACRSQ010000007.1"/>
</dbReference>
<protein>
    <submittedName>
        <fullName evidence="1">Uncharacterized protein</fullName>
    </submittedName>
</protein>
<dbReference type="GO" id="GO:0000150">
    <property type="term" value="F:DNA strand exchange activity"/>
    <property type="evidence" value="ECO:0007669"/>
    <property type="project" value="InterPro"/>
</dbReference>
<gene>
    <name evidence="1" type="ORF">ACLFYP115_02276</name>
</gene>
<sequence length="80" mass="9188">MARKSRRNLVEEQVIFSLREYRFGSYARLSVRSNKIKNDDSISHQLQRNGEFISRNLSGSILTGEYCDNGVSGTTFVEVR</sequence>
<organism evidence="1">
    <name type="scientific">Anaerostipes caccae</name>
    <dbReference type="NCBI Taxonomy" id="105841"/>
    <lineage>
        <taxon>Bacteria</taxon>
        <taxon>Bacillati</taxon>
        <taxon>Bacillota</taxon>
        <taxon>Clostridia</taxon>
        <taxon>Lachnospirales</taxon>
        <taxon>Lachnospiraceae</taxon>
        <taxon>Anaerostipes</taxon>
    </lineage>
</organism>
<dbReference type="Gene3D" id="3.40.50.1390">
    <property type="entry name" value="Resolvase, N-terminal catalytic domain"/>
    <property type="match status" value="1"/>
</dbReference>
<dbReference type="GO" id="GO:0003677">
    <property type="term" value="F:DNA binding"/>
    <property type="evidence" value="ECO:0007669"/>
    <property type="project" value="InterPro"/>
</dbReference>
<dbReference type="EMBL" id="CACRSQ010000007">
    <property type="protein sequence ID" value="VYT25163.1"/>
    <property type="molecule type" value="Genomic_DNA"/>
</dbReference>
<proteinExistence type="predicted"/>
<evidence type="ECO:0000313" key="1">
    <source>
        <dbReference type="EMBL" id="VYT25163.1"/>
    </source>
</evidence>
<reference evidence="1" key="1">
    <citation type="submission" date="2019-11" db="EMBL/GenBank/DDBJ databases">
        <authorList>
            <person name="Feng L."/>
        </authorList>
    </citation>
    <scope>NUCLEOTIDE SEQUENCE</scope>
    <source>
        <strain evidence="1">AcaccaeLFYP115</strain>
    </source>
</reference>
<dbReference type="AlphaFoldDB" id="A0A6N2V6N1"/>
<name>A0A6N2V6N1_9FIRM</name>
<dbReference type="InterPro" id="IPR036162">
    <property type="entry name" value="Resolvase-like_N_sf"/>
</dbReference>